<dbReference type="RefSeq" id="WP_208929831.1">
    <property type="nucleotide sequence ID" value="NZ_CP013655.1"/>
</dbReference>
<accession>A0A0U2WSR0</accession>
<gene>
    <name evidence="1" type="ORF">ATZ35_05320</name>
</gene>
<name>A0A0U2WSR0_9ENTE</name>
<proteinExistence type="predicted"/>
<reference evidence="2" key="1">
    <citation type="submission" date="2015-12" db="EMBL/GenBank/DDBJ databases">
        <authorList>
            <person name="Lauer A."/>
            <person name="Humrighouse B."/>
            <person name="Loparev V."/>
            <person name="Shewmaker P.L."/>
            <person name="Whitney A.M."/>
            <person name="McLaughlin R.W."/>
        </authorList>
    </citation>
    <scope>NUCLEOTIDE SEQUENCE [LARGE SCALE GENOMIC DNA]</scope>
    <source>
        <strain evidence="2">LMG 26678</strain>
    </source>
</reference>
<keyword evidence="2" id="KW-1185">Reference proteome</keyword>
<sequence length="101" mass="12093">MNTIKQLTIKNDRNQPIKSISHQDIYSLHDLLEQLNSWQNALNLLNDFFSDKQRPVNKKKIASNYYACSQIFSIFHNDFTQTLTKMEQQITELRQKEKVRY</sequence>
<protein>
    <submittedName>
        <fullName evidence="1">Uncharacterized protein</fullName>
    </submittedName>
</protein>
<dbReference type="KEGG" id="erx:ATZ35_05320"/>
<evidence type="ECO:0000313" key="1">
    <source>
        <dbReference type="EMBL" id="ALS36601.1"/>
    </source>
</evidence>
<dbReference type="AlphaFoldDB" id="A0A0U2WSR0"/>
<dbReference type="EMBL" id="CP013655">
    <property type="protein sequence ID" value="ALS36601.1"/>
    <property type="molecule type" value="Genomic_DNA"/>
</dbReference>
<dbReference type="Proteomes" id="UP000067523">
    <property type="component" value="Chromosome"/>
</dbReference>
<organism evidence="1 2">
    <name type="scientific">Enterococcus rotai</name>
    <dbReference type="NCBI Taxonomy" id="118060"/>
    <lineage>
        <taxon>Bacteria</taxon>
        <taxon>Bacillati</taxon>
        <taxon>Bacillota</taxon>
        <taxon>Bacilli</taxon>
        <taxon>Lactobacillales</taxon>
        <taxon>Enterococcaceae</taxon>
        <taxon>Enterococcus</taxon>
    </lineage>
</organism>
<evidence type="ECO:0000313" key="2">
    <source>
        <dbReference type="Proteomes" id="UP000067523"/>
    </source>
</evidence>